<sequence length="186" mass="21130">MSELETSPSPVSRLCLLPWRELLRPKFLLSTLDWAYRHPPFVRRLVMRAVFKVLQDQGRRALLLDPIIFSILDQLNVTTSFEPLLCNKAVQDLTKDKADMFYDSCVIVGDTVTAICHKDMRMPNCVMTVMPIPDRHLKITGAISTSNIIMANWSRAMWQSVVDQAVRMIATDPFGTHFFAAAATVF</sequence>
<proteinExistence type="predicted"/>
<comment type="caution">
    <text evidence="1">The sequence shown here is derived from an EMBL/GenBank/DDBJ whole genome shotgun (WGS) entry which is preliminary data.</text>
</comment>
<evidence type="ECO:0000313" key="1">
    <source>
        <dbReference type="EMBL" id="KAJ1354237.1"/>
    </source>
</evidence>
<reference evidence="1" key="1">
    <citation type="submission" date="2021-06" db="EMBL/GenBank/DDBJ databases">
        <title>Parelaphostrongylus tenuis whole genome reference sequence.</title>
        <authorList>
            <person name="Garwood T.J."/>
            <person name="Larsen P.A."/>
            <person name="Fountain-Jones N.M."/>
            <person name="Garbe J.R."/>
            <person name="Macchietto M.G."/>
            <person name="Kania S.A."/>
            <person name="Gerhold R.W."/>
            <person name="Richards J.E."/>
            <person name="Wolf T.M."/>
        </authorList>
    </citation>
    <scope>NUCLEOTIDE SEQUENCE</scope>
    <source>
        <strain evidence="1">MNPRO001-30</strain>
        <tissue evidence="1">Meninges</tissue>
    </source>
</reference>
<dbReference type="Proteomes" id="UP001196413">
    <property type="component" value="Unassembled WGS sequence"/>
</dbReference>
<name>A0AAD5QKU5_PARTN</name>
<gene>
    <name evidence="1" type="ORF">KIN20_011113</name>
</gene>
<organism evidence="1 2">
    <name type="scientific">Parelaphostrongylus tenuis</name>
    <name type="common">Meningeal worm</name>
    <dbReference type="NCBI Taxonomy" id="148309"/>
    <lineage>
        <taxon>Eukaryota</taxon>
        <taxon>Metazoa</taxon>
        <taxon>Ecdysozoa</taxon>
        <taxon>Nematoda</taxon>
        <taxon>Chromadorea</taxon>
        <taxon>Rhabditida</taxon>
        <taxon>Rhabditina</taxon>
        <taxon>Rhabditomorpha</taxon>
        <taxon>Strongyloidea</taxon>
        <taxon>Metastrongylidae</taxon>
        <taxon>Parelaphostrongylus</taxon>
    </lineage>
</organism>
<protein>
    <submittedName>
        <fullName evidence="1">Uncharacterized protein</fullName>
    </submittedName>
</protein>
<accession>A0AAD5QKU5</accession>
<dbReference type="EMBL" id="JAHQIW010002000">
    <property type="protein sequence ID" value="KAJ1354237.1"/>
    <property type="molecule type" value="Genomic_DNA"/>
</dbReference>
<keyword evidence="2" id="KW-1185">Reference proteome</keyword>
<dbReference type="AlphaFoldDB" id="A0AAD5QKU5"/>
<evidence type="ECO:0000313" key="2">
    <source>
        <dbReference type="Proteomes" id="UP001196413"/>
    </source>
</evidence>